<keyword evidence="2" id="KW-1185">Reference proteome</keyword>
<accession>A0A9X1V4L0</accession>
<protein>
    <submittedName>
        <fullName evidence="1">Uncharacterized protein</fullName>
    </submittedName>
</protein>
<name>A0A9X1V4L0_9FLAO</name>
<gene>
    <name evidence="1" type="ORF">ML462_14090</name>
</gene>
<organism evidence="1 2">
    <name type="scientific">Christiangramia lutea</name>
    <dbReference type="NCBI Taxonomy" id="1607951"/>
    <lineage>
        <taxon>Bacteria</taxon>
        <taxon>Pseudomonadati</taxon>
        <taxon>Bacteroidota</taxon>
        <taxon>Flavobacteriia</taxon>
        <taxon>Flavobacteriales</taxon>
        <taxon>Flavobacteriaceae</taxon>
        <taxon>Christiangramia</taxon>
    </lineage>
</organism>
<comment type="caution">
    <text evidence="1">The sequence shown here is derived from an EMBL/GenBank/DDBJ whole genome shotgun (WGS) entry which is preliminary data.</text>
</comment>
<dbReference type="RefSeq" id="WP_240714470.1">
    <property type="nucleotide sequence ID" value="NZ_JAKVTV010000005.1"/>
</dbReference>
<sequence length="92" mass="10523">MGKDILLDENNDLKITSGDFAIGESEMQEVEMILSTNQGEWKEHPVTGANLVTQIRTTNNDARLERMLRIQMKLDGKDYEQIKNKIKMNLNG</sequence>
<reference evidence="1" key="1">
    <citation type="submission" date="2022-03" db="EMBL/GenBank/DDBJ databases">
        <title>Gramella crocea sp. nov., isolated from activated sludge of a seafood processing plant.</title>
        <authorList>
            <person name="Zhang X."/>
        </authorList>
    </citation>
    <scope>NUCLEOTIDE SEQUENCE</scope>
    <source>
        <strain evidence="1">YJ019</strain>
    </source>
</reference>
<dbReference type="AlphaFoldDB" id="A0A9X1V4L0"/>
<dbReference type="EMBL" id="JAKVTV010000005">
    <property type="protein sequence ID" value="MCH4824302.1"/>
    <property type="molecule type" value="Genomic_DNA"/>
</dbReference>
<evidence type="ECO:0000313" key="1">
    <source>
        <dbReference type="EMBL" id="MCH4824302.1"/>
    </source>
</evidence>
<evidence type="ECO:0000313" key="2">
    <source>
        <dbReference type="Proteomes" id="UP001139226"/>
    </source>
</evidence>
<dbReference type="Proteomes" id="UP001139226">
    <property type="component" value="Unassembled WGS sequence"/>
</dbReference>
<proteinExistence type="predicted"/>